<dbReference type="AlphaFoldDB" id="A0A4Y2PTJ5"/>
<dbReference type="PANTHER" id="PTHR47326">
    <property type="entry name" value="TRANSPOSABLE ELEMENT TC3 TRANSPOSASE-LIKE PROTEIN"/>
    <property type="match status" value="1"/>
</dbReference>
<sequence>MCRNFTDERVISRFLSNPRPPLLPDLTPCDFWLCGHLKNLVYRGDVATLDDLQNSITLHVRSITTDQLRSYVKHTVHRVETLQVTHGGHIEHLSIHRPEQD</sequence>
<keyword evidence="2" id="KW-1185">Reference proteome</keyword>
<gene>
    <name evidence="1" type="ORF">AVEN_225967_1</name>
</gene>
<accession>A0A4Y2PTJ5</accession>
<dbReference type="PANTHER" id="PTHR47326:SF1">
    <property type="entry name" value="HTH PSQ-TYPE DOMAIN-CONTAINING PROTEIN"/>
    <property type="match status" value="1"/>
</dbReference>
<dbReference type="OrthoDB" id="6436543at2759"/>
<organism evidence="1 2">
    <name type="scientific">Araneus ventricosus</name>
    <name type="common">Orbweaver spider</name>
    <name type="synonym">Epeira ventricosa</name>
    <dbReference type="NCBI Taxonomy" id="182803"/>
    <lineage>
        <taxon>Eukaryota</taxon>
        <taxon>Metazoa</taxon>
        <taxon>Ecdysozoa</taxon>
        <taxon>Arthropoda</taxon>
        <taxon>Chelicerata</taxon>
        <taxon>Arachnida</taxon>
        <taxon>Araneae</taxon>
        <taxon>Araneomorphae</taxon>
        <taxon>Entelegynae</taxon>
        <taxon>Araneoidea</taxon>
        <taxon>Araneidae</taxon>
        <taxon>Araneus</taxon>
    </lineage>
</organism>
<dbReference type="EMBL" id="BGPR01012080">
    <property type="protein sequence ID" value="GBN54442.1"/>
    <property type="molecule type" value="Genomic_DNA"/>
</dbReference>
<reference evidence="1 2" key="1">
    <citation type="journal article" date="2019" name="Sci. Rep.">
        <title>Orb-weaving spider Araneus ventricosus genome elucidates the spidroin gene catalogue.</title>
        <authorList>
            <person name="Kono N."/>
            <person name="Nakamura H."/>
            <person name="Ohtoshi R."/>
            <person name="Moran D.A.P."/>
            <person name="Shinohara A."/>
            <person name="Yoshida Y."/>
            <person name="Fujiwara M."/>
            <person name="Mori M."/>
            <person name="Tomita M."/>
            <person name="Arakawa K."/>
        </authorList>
    </citation>
    <scope>NUCLEOTIDE SEQUENCE [LARGE SCALE GENOMIC DNA]</scope>
</reference>
<protein>
    <submittedName>
        <fullName evidence="1">Uncharacterized protein</fullName>
    </submittedName>
</protein>
<comment type="caution">
    <text evidence="1">The sequence shown here is derived from an EMBL/GenBank/DDBJ whole genome shotgun (WGS) entry which is preliminary data.</text>
</comment>
<evidence type="ECO:0000313" key="1">
    <source>
        <dbReference type="EMBL" id="GBN54442.1"/>
    </source>
</evidence>
<name>A0A4Y2PTJ5_ARAVE</name>
<dbReference type="Gene3D" id="3.30.420.10">
    <property type="entry name" value="Ribonuclease H-like superfamily/Ribonuclease H"/>
    <property type="match status" value="1"/>
</dbReference>
<dbReference type="GO" id="GO:0003676">
    <property type="term" value="F:nucleic acid binding"/>
    <property type="evidence" value="ECO:0007669"/>
    <property type="project" value="InterPro"/>
</dbReference>
<dbReference type="Proteomes" id="UP000499080">
    <property type="component" value="Unassembled WGS sequence"/>
</dbReference>
<proteinExistence type="predicted"/>
<dbReference type="InterPro" id="IPR036397">
    <property type="entry name" value="RNaseH_sf"/>
</dbReference>
<evidence type="ECO:0000313" key="2">
    <source>
        <dbReference type="Proteomes" id="UP000499080"/>
    </source>
</evidence>